<comment type="subcellular location">
    <subcellularLocation>
        <location evidence="1">Cytoplasm</location>
    </subcellularLocation>
</comment>
<dbReference type="EMBL" id="JMIH01000023">
    <property type="protein sequence ID" value="KEO72813.1"/>
    <property type="molecule type" value="Genomic_DNA"/>
</dbReference>
<dbReference type="Gene3D" id="1.20.120.520">
    <property type="entry name" value="nmb1532 protein domain like"/>
    <property type="match status" value="1"/>
</dbReference>
<dbReference type="GO" id="GO:0005737">
    <property type="term" value="C:cytoplasm"/>
    <property type="evidence" value="ECO:0007669"/>
    <property type="project" value="UniProtKB-SubCell"/>
</dbReference>
<sequence>MPNSKNIPKRSITELVKENYVFAAVLHHFGIKFYLYGEKSLEEVCKKFKVKPIQLMEVLEKWASNKEPSSEELYLHPIEVLVEYLRKKHYHFVCQQLPFLSHMIAGIQPSEAYKGLMDDLNLMFPLFVDDFIHHIHEEENTLFKRISLLHQIENRQYSLLDALKILEAKPTHDMALEHDAHDDEMEGIRKLTDNYKINKNTGIEIKVLYHHLQEFEKELIIHARIENDLLFPKVIELEKEVKRKIQIQIQSN</sequence>
<organism evidence="2 3">
    <name type="scientific">Anditalea andensis</name>
    <dbReference type="NCBI Taxonomy" id="1048983"/>
    <lineage>
        <taxon>Bacteria</taxon>
        <taxon>Pseudomonadati</taxon>
        <taxon>Bacteroidota</taxon>
        <taxon>Cytophagia</taxon>
        <taxon>Cytophagales</taxon>
        <taxon>Cytophagaceae</taxon>
        <taxon>Anditalea</taxon>
    </lineage>
</organism>
<reference evidence="2 3" key="1">
    <citation type="submission" date="2014-04" db="EMBL/GenBank/DDBJ databases">
        <title>Characterization and application of a salt tolerant electro-active bacterium.</title>
        <authorList>
            <person name="Yang L."/>
            <person name="Wei S."/>
            <person name="Tay Q.X.M."/>
        </authorList>
    </citation>
    <scope>NUCLEOTIDE SEQUENCE [LARGE SCALE GENOMIC DNA]</scope>
    <source>
        <strain evidence="2 3">LY1</strain>
    </source>
</reference>
<dbReference type="OrthoDB" id="977349at2"/>
<dbReference type="PANTHER" id="PTHR36438:SF1">
    <property type="entry name" value="IRON-SULFUR CLUSTER REPAIR PROTEIN YTFE"/>
    <property type="match status" value="1"/>
</dbReference>
<keyword evidence="3" id="KW-1185">Reference proteome</keyword>
<dbReference type="InterPro" id="IPR019903">
    <property type="entry name" value="RIC_family"/>
</dbReference>
<proteinExistence type="predicted"/>
<dbReference type="Proteomes" id="UP000027821">
    <property type="component" value="Unassembled WGS sequence"/>
</dbReference>
<dbReference type="AlphaFoldDB" id="A0A074KYV8"/>
<dbReference type="PANTHER" id="PTHR36438">
    <property type="entry name" value="IRON-SULFUR CLUSTER REPAIR PROTEIN YTFE"/>
    <property type="match status" value="1"/>
</dbReference>
<comment type="caution">
    <text evidence="2">The sequence shown here is derived from an EMBL/GenBank/DDBJ whole genome shotgun (WGS) entry which is preliminary data.</text>
</comment>
<gene>
    <name evidence="2" type="ORF">EL17_14370</name>
</gene>
<evidence type="ECO:0000313" key="3">
    <source>
        <dbReference type="Proteomes" id="UP000027821"/>
    </source>
</evidence>
<evidence type="ECO:0000256" key="1">
    <source>
        <dbReference type="ARBA" id="ARBA00004496"/>
    </source>
</evidence>
<accession>A0A074KYV8</accession>
<dbReference type="STRING" id="1048983.EL17_14370"/>
<evidence type="ECO:0000313" key="2">
    <source>
        <dbReference type="EMBL" id="KEO72813.1"/>
    </source>
</evidence>
<protein>
    <submittedName>
        <fullName evidence="2">Hemerythrin HHE cation-binding protein</fullName>
    </submittedName>
</protein>
<name>A0A074KYV8_9BACT</name>
<dbReference type="eggNOG" id="COG2846">
    <property type="taxonomic scope" value="Bacteria"/>
</dbReference>